<comment type="caution">
    <text evidence="1">The sequence shown here is derived from an EMBL/GenBank/DDBJ whole genome shotgun (WGS) entry which is preliminary data.</text>
</comment>
<dbReference type="EMBL" id="JBEFKJ010000024">
    <property type="protein sequence ID" value="KAL2039781.1"/>
    <property type="molecule type" value="Genomic_DNA"/>
</dbReference>
<organism evidence="1 2">
    <name type="scientific">Stereocaulon virgatum</name>
    <dbReference type="NCBI Taxonomy" id="373712"/>
    <lineage>
        <taxon>Eukaryota</taxon>
        <taxon>Fungi</taxon>
        <taxon>Dikarya</taxon>
        <taxon>Ascomycota</taxon>
        <taxon>Pezizomycotina</taxon>
        <taxon>Lecanoromycetes</taxon>
        <taxon>OSLEUM clade</taxon>
        <taxon>Lecanoromycetidae</taxon>
        <taxon>Lecanorales</taxon>
        <taxon>Lecanorineae</taxon>
        <taxon>Stereocaulaceae</taxon>
        <taxon>Stereocaulon</taxon>
    </lineage>
</organism>
<accession>A0ABR4A494</accession>
<protein>
    <submittedName>
        <fullName evidence="1">Uncharacterized protein</fullName>
    </submittedName>
</protein>
<keyword evidence="2" id="KW-1185">Reference proteome</keyword>
<reference evidence="1 2" key="1">
    <citation type="submission" date="2024-09" db="EMBL/GenBank/DDBJ databases">
        <title>Rethinking Asexuality: The Enigmatic Case of Functional Sexual Genes in Lepraria (Stereocaulaceae).</title>
        <authorList>
            <person name="Doellman M."/>
            <person name="Sun Y."/>
            <person name="Barcenas-Pena A."/>
            <person name="Lumbsch H.T."/>
            <person name="Grewe F."/>
        </authorList>
    </citation>
    <scope>NUCLEOTIDE SEQUENCE [LARGE SCALE GENOMIC DNA]</scope>
    <source>
        <strain evidence="1 2">Mercado 3170</strain>
    </source>
</reference>
<dbReference type="Proteomes" id="UP001590950">
    <property type="component" value="Unassembled WGS sequence"/>
</dbReference>
<sequence length="110" mass="12242">MTHPGILLVDHHVQSTHNKDVEGFLALVPPVLIIAREDSHYWETYQASLRLRLQLSAISPATPPQPIDFRQALIILKGPIDILRQSVDCLDTIPTHACPLIPSLDPISLK</sequence>
<proteinExistence type="predicted"/>
<name>A0ABR4A494_9LECA</name>
<gene>
    <name evidence="1" type="ORF">N7G274_007640</name>
</gene>
<evidence type="ECO:0000313" key="1">
    <source>
        <dbReference type="EMBL" id="KAL2039781.1"/>
    </source>
</evidence>
<evidence type="ECO:0000313" key="2">
    <source>
        <dbReference type="Proteomes" id="UP001590950"/>
    </source>
</evidence>